<feature type="domain" description="DNA/RNA non-specific endonuclease/pyrophosphatase/phosphodiesterase" evidence="4">
    <location>
        <begin position="147"/>
        <end position="406"/>
    </location>
</feature>
<dbReference type="Gene3D" id="3.40.570.10">
    <property type="entry name" value="Extracellular Endonuclease, subunit A"/>
    <property type="match status" value="1"/>
</dbReference>
<organism evidence="5 6">
    <name type="scientific">Trichogramma kaykai</name>
    <dbReference type="NCBI Taxonomy" id="54128"/>
    <lineage>
        <taxon>Eukaryota</taxon>
        <taxon>Metazoa</taxon>
        <taxon>Ecdysozoa</taxon>
        <taxon>Arthropoda</taxon>
        <taxon>Hexapoda</taxon>
        <taxon>Insecta</taxon>
        <taxon>Pterygota</taxon>
        <taxon>Neoptera</taxon>
        <taxon>Endopterygota</taxon>
        <taxon>Hymenoptera</taxon>
        <taxon>Apocrita</taxon>
        <taxon>Proctotrupomorpha</taxon>
        <taxon>Chalcidoidea</taxon>
        <taxon>Trichogrammatidae</taxon>
        <taxon>Trichogramma</taxon>
    </lineage>
</organism>
<dbReference type="Proteomes" id="UP001627154">
    <property type="component" value="Unassembled WGS sequence"/>
</dbReference>
<comment type="similarity">
    <text evidence="1">Belongs to the DNA/RNA non-specific endonuclease family.</text>
</comment>
<comment type="caution">
    <text evidence="5">The sequence shown here is derived from an EMBL/GenBank/DDBJ whole genome shotgun (WGS) entry which is preliminary data.</text>
</comment>
<evidence type="ECO:0000256" key="3">
    <source>
        <dbReference type="ARBA" id="ARBA00022759"/>
    </source>
</evidence>
<keyword evidence="3" id="KW-0378">Hydrolase</keyword>
<name>A0ABD2X1V2_9HYME</name>
<evidence type="ECO:0000313" key="6">
    <source>
        <dbReference type="Proteomes" id="UP001627154"/>
    </source>
</evidence>
<dbReference type="InterPro" id="IPR001604">
    <property type="entry name" value="Endo_G_ENPP1-like_dom"/>
</dbReference>
<dbReference type="AlphaFoldDB" id="A0ABD2X1V2"/>
<evidence type="ECO:0000259" key="4">
    <source>
        <dbReference type="Pfam" id="PF01223"/>
    </source>
</evidence>
<dbReference type="PANTHER" id="PTHR13966:SF17">
    <property type="entry name" value="ENDONUCLEASE-RELATED"/>
    <property type="match status" value="1"/>
</dbReference>
<evidence type="ECO:0000256" key="2">
    <source>
        <dbReference type="ARBA" id="ARBA00022722"/>
    </source>
</evidence>
<accession>A0ABD2X1V2</accession>
<gene>
    <name evidence="5" type="ORF">TKK_007145</name>
</gene>
<protein>
    <recommendedName>
        <fullName evidence="4">DNA/RNA non-specific endonuclease/pyrophosphatase/phosphodiesterase domain-containing protein</fullName>
    </recommendedName>
</protein>
<evidence type="ECO:0000256" key="1">
    <source>
        <dbReference type="ARBA" id="ARBA00010052"/>
    </source>
</evidence>
<dbReference type="SUPFAM" id="SSF54060">
    <property type="entry name" value="His-Me finger endonucleases"/>
    <property type="match status" value="1"/>
</dbReference>
<dbReference type="GO" id="GO:0004519">
    <property type="term" value="F:endonuclease activity"/>
    <property type="evidence" value="ECO:0007669"/>
    <property type="project" value="UniProtKB-KW"/>
</dbReference>
<evidence type="ECO:0000313" key="5">
    <source>
        <dbReference type="EMBL" id="KAL3399264.1"/>
    </source>
</evidence>
<sequence length="437" mass="49498">MQKKERKNDKLLPCRSFVYFLSSNDPLGDTHCHVNLTRDVGETLVLRPNVTEYLYPRVQNPAAIELQNFRSEVRLVCPGGEELTARGLPLGLGTAYLRCSGNDTFALAGQQLPVRFEEIGCTRASMPLARFRRVNCPPGMRCIQTGYQLNVFNFLPIMDVVYDPEAKTPIWSHAKIVATVHSQQTNSGMFTYRPGPVLQNDTFDLMDVYSAENQRRVLMSMDPRIISVNDIITNNELDTDYLVESPLISSHDLYYGTQQRSTYLQENLVPVWKSVHDGNWNYVASIVRKLASDLSTDLDVWSGVIVTPHQQPTPSAFGLPVQRDIYLGHDSRNRPVVPVPRLLFKYVYDRRGHRGLVFVVVNEPHRYSDRVLGPGYVVCRRQAVCENLYPDFVKPQMGYTYCCTIEDFMDTARSLALPVHPGTASIGGFSNDIVRRS</sequence>
<dbReference type="PANTHER" id="PTHR13966">
    <property type="entry name" value="ENDONUCLEASE RELATED"/>
    <property type="match status" value="1"/>
</dbReference>
<dbReference type="InterPro" id="IPR044929">
    <property type="entry name" value="DNA/RNA_non-sp_Endonuclease_sf"/>
</dbReference>
<proteinExistence type="inferred from homology"/>
<dbReference type="EMBL" id="JBJJXI010000056">
    <property type="protein sequence ID" value="KAL3399264.1"/>
    <property type="molecule type" value="Genomic_DNA"/>
</dbReference>
<dbReference type="Pfam" id="PF01223">
    <property type="entry name" value="Endonuclease_NS"/>
    <property type="match status" value="1"/>
</dbReference>
<dbReference type="InterPro" id="IPR044925">
    <property type="entry name" value="His-Me_finger_sf"/>
</dbReference>
<keyword evidence="6" id="KW-1185">Reference proteome</keyword>
<keyword evidence="3" id="KW-0255">Endonuclease</keyword>
<keyword evidence="2" id="KW-0540">Nuclease</keyword>
<dbReference type="InterPro" id="IPR040255">
    <property type="entry name" value="Non-specific_endonuclease"/>
</dbReference>
<reference evidence="5 6" key="1">
    <citation type="journal article" date="2024" name="bioRxiv">
        <title>A reference genome for Trichogramma kaykai: A tiny desert-dwelling parasitoid wasp with competing sex-ratio distorters.</title>
        <authorList>
            <person name="Culotta J."/>
            <person name="Lindsey A.R."/>
        </authorList>
    </citation>
    <scope>NUCLEOTIDE SEQUENCE [LARGE SCALE GENOMIC DNA]</scope>
    <source>
        <strain evidence="5 6">KSX58</strain>
    </source>
</reference>